<proteinExistence type="predicted"/>
<organism evidence="2 3">
    <name type="scientific">Akkermansia muciniphila</name>
    <dbReference type="NCBI Taxonomy" id="239935"/>
    <lineage>
        <taxon>Bacteria</taxon>
        <taxon>Pseudomonadati</taxon>
        <taxon>Verrucomicrobiota</taxon>
        <taxon>Verrucomicrobiia</taxon>
        <taxon>Verrucomicrobiales</taxon>
        <taxon>Akkermansiaceae</taxon>
        <taxon>Akkermansia</taxon>
    </lineage>
</organism>
<protein>
    <submittedName>
        <fullName evidence="2">DUF2238 domain-containing protein</fullName>
    </submittedName>
</protein>
<accession>A0AAP8NNB6</accession>
<feature type="transmembrane region" description="Helical" evidence="1">
    <location>
        <begin position="106"/>
        <end position="124"/>
    </location>
</feature>
<feature type="transmembrane region" description="Helical" evidence="1">
    <location>
        <begin position="69"/>
        <end position="86"/>
    </location>
</feature>
<name>A0AAP8NNB6_9BACT</name>
<dbReference type="InterPro" id="IPR014509">
    <property type="entry name" value="YjdF-like"/>
</dbReference>
<comment type="caution">
    <text evidence="2">The sequence shown here is derived from an EMBL/GenBank/DDBJ whole genome shotgun (WGS) entry which is preliminary data.</text>
</comment>
<reference evidence="2 3" key="1">
    <citation type="journal article" date="2017" name="BMC Genomics">
        <title>Genome sequencing of 39 Akkermansia muciniphila isolates reveals its population structure, genomic and functional diverisity, and global distribution in mammalian gut microbiotas.</title>
        <authorList>
            <person name="Guo X."/>
            <person name="Li S."/>
            <person name="Zhang J."/>
            <person name="Wu F."/>
            <person name="Li X."/>
            <person name="Wu D."/>
            <person name="Zhang M."/>
            <person name="Ou Z."/>
            <person name="Jie Z."/>
            <person name="Yan Q."/>
            <person name="Li P."/>
            <person name="Yi J."/>
            <person name="Peng Y."/>
        </authorList>
    </citation>
    <scope>NUCLEOTIDE SEQUENCE [LARGE SCALE GENOMIC DNA]</scope>
    <source>
        <strain evidence="2 3">GP43</strain>
    </source>
</reference>
<evidence type="ECO:0000256" key="1">
    <source>
        <dbReference type="SAM" id="Phobius"/>
    </source>
</evidence>
<keyword evidence="1" id="KW-0812">Transmembrane</keyword>
<feature type="transmembrane region" description="Helical" evidence="1">
    <location>
        <begin position="131"/>
        <end position="152"/>
    </location>
</feature>
<feature type="transmembrane region" description="Helical" evidence="1">
    <location>
        <begin position="182"/>
        <end position="199"/>
    </location>
</feature>
<gene>
    <name evidence="2" type="ORF">CXU09_01715</name>
</gene>
<feature type="transmembrane region" description="Helical" evidence="1">
    <location>
        <begin position="38"/>
        <end position="57"/>
    </location>
</feature>
<dbReference type="AlphaFoldDB" id="A0AAP8NNB6"/>
<dbReference type="EMBL" id="PJKN01000001">
    <property type="protein sequence ID" value="PNC57807.1"/>
    <property type="molecule type" value="Genomic_DNA"/>
</dbReference>
<dbReference type="Proteomes" id="UP000235914">
    <property type="component" value="Unassembled WGS sequence"/>
</dbReference>
<feature type="transmembrane region" description="Helical" evidence="1">
    <location>
        <begin position="14"/>
        <end position="32"/>
    </location>
</feature>
<sequence>MRFSASPLSLMKNYPFYLLAVFAVLFIALGISPSSRSVWVAEVIPVALAVVLLAAGFRRFRFSNWSYTLMFFWLACHTVGAHYTFAEVPFEWFRELMGAHRNPFDRVAHFTVGFYAFPVAEYLVRKQYAGKVLAGIFGIFFVMAVAAAYEIIEWQYAVIVGGNDANDFLGSQGDIWDAQKDMFCDTCGAVASLILFYLVRPWRWKNAETVSP</sequence>
<dbReference type="Pfam" id="PF09997">
    <property type="entry name" value="DUF2238"/>
    <property type="match status" value="1"/>
</dbReference>
<keyword evidence="1" id="KW-0472">Membrane</keyword>
<dbReference type="InterPro" id="IPR058534">
    <property type="entry name" value="YjdF"/>
</dbReference>
<evidence type="ECO:0000313" key="2">
    <source>
        <dbReference type="EMBL" id="PNC57807.1"/>
    </source>
</evidence>
<keyword evidence="1" id="KW-1133">Transmembrane helix</keyword>
<evidence type="ECO:0000313" key="3">
    <source>
        <dbReference type="Proteomes" id="UP000235914"/>
    </source>
</evidence>
<dbReference type="PIRSF" id="PIRSF020606">
    <property type="entry name" value="UCP020606"/>
    <property type="match status" value="1"/>
</dbReference>